<dbReference type="GO" id="GO:0046872">
    <property type="term" value="F:metal ion binding"/>
    <property type="evidence" value="ECO:0007669"/>
    <property type="project" value="UniProtKB-KW"/>
</dbReference>
<keyword evidence="2" id="KW-0004">4Fe-4S</keyword>
<organism evidence="9 10">
    <name type="scientific">Pontibacter mucosus</name>
    <dbReference type="NCBI Taxonomy" id="1649266"/>
    <lineage>
        <taxon>Bacteria</taxon>
        <taxon>Pseudomonadati</taxon>
        <taxon>Bacteroidota</taxon>
        <taxon>Cytophagia</taxon>
        <taxon>Cytophagales</taxon>
        <taxon>Hymenobacteraceae</taxon>
        <taxon>Pontibacter</taxon>
    </lineage>
</organism>
<evidence type="ECO:0000256" key="3">
    <source>
        <dbReference type="ARBA" id="ARBA00022723"/>
    </source>
</evidence>
<evidence type="ECO:0000256" key="1">
    <source>
        <dbReference type="ARBA" id="ARBA00022448"/>
    </source>
</evidence>
<dbReference type="Gene3D" id="3.30.70.20">
    <property type="match status" value="1"/>
</dbReference>
<feature type="transmembrane region" description="Helical" evidence="7">
    <location>
        <begin position="241"/>
        <end position="259"/>
    </location>
</feature>
<dbReference type="EMBL" id="QBKI01000006">
    <property type="protein sequence ID" value="PTX18420.1"/>
    <property type="molecule type" value="Genomic_DNA"/>
</dbReference>
<gene>
    <name evidence="9" type="ORF">C8N40_106220</name>
</gene>
<evidence type="ECO:0000256" key="5">
    <source>
        <dbReference type="ARBA" id="ARBA00023004"/>
    </source>
</evidence>
<proteinExistence type="predicted"/>
<dbReference type="PROSITE" id="PS51379">
    <property type="entry name" value="4FE4S_FER_2"/>
    <property type="match status" value="2"/>
</dbReference>
<keyword evidence="6" id="KW-0411">Iron-sulfur</keyword>
<keyword evidence="7" id="KW-0812">Transmembrane</keyword>
<feature type="transmembrane region" description="Helical" evidence="7">
    <location>
        <begin position="201"/>
        <end position="220"/>
    </location>
</feature>
<dbReference type="GO" id="GO:0005886">
    <property type="term" value="C:plasma membrane"/>
    <property type="evidence" value="ECO:0007669"/>
    <property type="project" value="TreeGrafter"/>
</dbReference>
<dbReference type="Pfam" id="PF13187">
    <property type="entry name" value="Fer4_9"/>
    <property type="match status" value="1"/>
</dbReference>
<keyword evidence="5" id="KW-0408">Iron</keyword>
<feature type="transmembrane region" description="Helical" evidence="7">
    <location>
        <begin position="348"/>
        <end position="370"/>
    </location>
</feature>
<accession>A0A2T5YGH9</accession>
<dbReference type="AlphaFoldDB" id="A0A2T5YGH9"/>
<keyword evidence="1" id="KW-0813">Transport</keyword>
<keyword evidence="7" id="KW-1133">Transmembrane helix</keyword>
<name>A0A2T5YGH9_9BACT</name>
<dbReference type="PANTHER" id="PTHR30176">
    <property type="entry name" value="FERREDOXIN-TYPE PROTEIN NAPH"/>
    <property type="match status" value="1"/>
</dbReference>
<dbReference type="InterPro" id="IPR017896">
    <property type="entry name" value="4Fe4S_Fe-S-bd"/>
</dbReference>
<evidence type="ECO:0000256" key="7">
    <source>
        <dbReference type="SAM" id="Phobius"/>
    </source>
</evidence>
<feature type="transmembrane region" description="Helical" evidence="7">
    <location>
        <begin position="279"/>
        <end position="305"/>
    </location>
</feature>
<feature type="transmembrane region" description="Helical" evidence="7">
    <location>
        <begin position="155"/>
        <end position="175"/>
    </location>
</feature>
<dbReference type="InterPro" id="IPR051684">
    <property type="entry name" value="Electron_Trans/Redox"/>
</dbReference>
<sequence>MKAIQKLGLGIFLLALLLFNALLFMGQFRLTEAQLQESVKQEHVEVLRQELQPMLGETYSSSFSFATDFNRLLDNYNEEQQRSQQWDRVIWDDYAFALARVASQGFVENNKLLLLFLTIIVGAAGALLYILPQYRGEPAGVKNNGVMFSSNKSRGVVGITIGVYLTAIYVLLYWYPEYIVNWALLVDPLSYTLSGGPASQWFLYGTIYTLAILVMGVRMFRKYKGNNYQLLRTASVMFFQLSFAFLIPEILVVLNLPWYDLKNIWPLDYDFFFEYSVASMLGSGSAGLFLFIWGILLIIVAVPLFTYFYGKRWYCSWVCGCGGLAETAGDPYRHLSDKSLKAWKVERWMVYPILVIITVITLLTIANYFTEFALLKQSTDMLHQWYGFLIGAAFAGVVGVGFYPLMGNRVWCRFGCPLAAYIGIVQRYKSRFRITTNGGQCISCGNCSTYCEMGIDVRWYAQRGQNIVRASCVGCGICASVCPRGVLKLENGPEQGRITDIPFLTGNESIKVLN</sequence>
<dbReference type="OrthoDB" id="9806398at2"/>
<evidence type="ECO:0000256" key="4">
    <source>
        <dbReference type="ARBA" id="ARBA00022982"/>
    </source>
</evidence>
<evidence type="ECO:0000313" key="9">
    <source>
        <dbReference type="EMBL" id="PTX18420.1"/>
    </source>
</evidence>
<protein>
    <submittedName>
        <fullName evidence="9">4Fe-4S binding protein</fullName>
    </submittedName>
</protein>
<feature type="domain" description="4Fe-4S ferredoxin-type" evidence="8">
    <location>
        <begin position="432"/>
        <end position="460"/>
    </location>
</feature>
<keyword evidence="3" id="KW-0479">Metal-binding</keyword>
<reference evidence="9 10" key="1">
    <citation type="submission" date="2018-04" db="EMBL/GenBank/DDBJ databases">
        <title>Genomic Encyclopedia of Archaeal and Bacterial Type Strains, Phase II (KMG-II): from individual species to whole genera.</title>
        <authorList>
            <person name="Goeker M."/>
        </authorList>
    </citation>
    <scope>NUCLEOTIDE SEQUENCE [LARGE SCALE GENOMIC DNA]</scope>
    <source>
        <strain evidence="9 10">DSM 100162</strain>
    </source>
</reference>
<dbReference type="PROSITE" id="PS00198">
    <property type="entry name" value="4FE4S_FER_1"/>
    <property type="match status" value="1"/>
</dbReference>
<dbReference type="GO" id="GO:0051539">
    <property type="term" value="F:4 iron, 4 sulfur cluster binding"/>
    <property type="evidence" value="ECO:0007669"/>
    <property type="project" value="UniProtKB-KW"/>
</dbReference>
<feature type="transmembrane region" description="Helical" evidence="7">
    <location>
        <begin position="385"/>
        <end position="405"/>
    </location>
</feature>
<dbReference type="InterPro" id="IPR017900">
    <property type="entry name" value="4Fe4S_Fe_S_CS"/>
</dbReference>
<keyword evidence="10" id="KW-1185">Reference proteome</keyword>
<dbReference type="PANTHER" id="PTHR30176:SF3">
    <property type="entry name" value="FERREDOXIN-TYPE PROTEIN NAPH"/>
    <property type="match status" value="1"/>
</dbReference>
<evidence type="ECO:0000256" key="2">
    <source>
        <dbReference type="ARBA" id="ARBA00022485"/>
    </source>
</evidence>
<feature type="transmembrane region" description="Helical" evidence="7">
    <location>
        <begin position="112"/>
        <end position="134"/>
    </location>
</feature>
<comment type="caution">
    <text evidence="9">The sequence shown here is derived from an EMBL/GenBank/DDBJ whole genome shotgun (WGS) entry which is preliminary data.</text>
</comment>
<dbReference type="RefSeq" id="WP_108212286.1">
    <property type="nucleotide sequence ID" value="NZ_QBKI01000006.1"/>
</dbReference>
<dbReference type="SUPFAM" id="SSF54862">
    <property type="entry name" value="4Fe-4S ferredoxins"/>
    <property type="match status" value="1"/>
</dbReference>
<feature type="domain" description="4Fe-4S ferredoxin-type" evidence="8">
    <location>
        <begin position="463"/>
        <end position="492"/>
    </location>
</feature>
<dbReference type="Proteomes" id="UP000244225">
    <property type="component" value="Unassembled WGS sequence"/>
</dbReference>
<evidence type="ECO:0000313" key="10">
    <source>
        <dbReference type="Proteomes" id="UP000244225"/>
    </source>
</evidence>
<keyword evidence="4" id="KW-0249">Electron transport</keyword>
<dbReference type="Pfam" id="PF12801">
    <property type="entry name" value="Fer4_5"/>
    <property type="match status" value="2"/>
</dbReference>
<evidence type="ECO:0000259" key="8">
    <source>
        <dbReference type="PROSITE" id="PS51379"/>
    </source>
</evidence>
<keyword evidence="7" id="KW-0472">Membrane</keyword>
<evidence type="ECO:0000256" key="6">
    <source>
        <dbReference type="ARBA" id="ARBA00023014"/>
    </source>
</evidence>